<accession>A0A382XNH0</accession>
<protein>
    <recommendedName>
        <fullName evidence="1">DUF6538 domain-containing protein</fullName>
    </recommendedName>
</protein>
<name>A0A382XNH0_9ZZZZ</name>
<feature type="non-terminal residue" evidence="2">
    <location>
        <position position="56"/>
    </location>
</feature>
<sequence length="56" mass="6382">MSNTYLVFRQTGSSYSFRSIVPKDLQSLLGTKEFQLSLRCGILKQAKLLSSHLYNL</sequence>
<dbReference type="AlphaFoldDB" id="A0A382XNH0"/>
<dbReference type="EMBL" id="UINC01168898">
    <property type="protein sequence ID" value="SVD72175.1"/>
    <property type="molecule type" value="Genomic_DNA"/>
</dbReference>
<feature type="domain" description="DUF6538" evidence="1">
    <location>
        <begin position="8"/>
        <end position="52"/>
    </location>
</feature>
<dbReference type="Pfam" id="PF20172">
    <property type="entry name" value="DUF6538"/>
    <property type="match status" value="1"/>
</dbReference>
<dbReference type="InterPro" id="IPR046668">
    <property type="entry name" value="DUF6538"/>
</dbReference>
<evidence type="ECO:0000259" key="1">
    <source>
        <dbReference type="Pfam" id="PF20172"/>
    </source>
</evidence>
<proteinExistence type="predicted"/>
<gene>
    <name evidence="2" type="ORF">METZ01_LOCUS425029</name>
</gene>
<reference evidence="2" key="1">
    <citation type="submission" date="2018-05" db="EMBL/GenBank/DDBJ databases">
        <authorList>
            <person name="Lanie J.A."/>
            <person name="Ng W.-L."/>
            <person name="Kazmierczak K.M."/>
            <person name="Andrzejewski T.M."/>
            <person name="Davidsen T.M."/>
            <person name="Wayne K.J."/>
            <person name="Tettelin H."/>
            <person name="Glass J.I."/>
            <person name="Rusch D."/>
            <person name="Podicherti R."/>
            <person name="Tsui H.-C.T."/>
            <person name="Winkler M.E."/>
        </authorList>
    </citation>
    <scope>NUCLEOTIDE SEQUENCE</scope>
</reference>
<evidence type="ECO:0000313" key="2">
    <source>
        <dbReference type="EMBL" id="SVD72175.1"/>
    </source>
</evidence>
<organism evidence="2">
    <name type="scientific">marine metagenome</name>
    <dbReference type="NCBI Taxonomy" id="408172"/>
    <lineage>
        <taxon>unclassified sequences</taxon>
        <taxon>metagenomes</taxon>
        <taxon>ecological metagenomes</taxon>
    </lineage>
</organism>